<evidence type="ECO:0000313" key="2">
    <source>
        <dbReference type="EMBL" id="CAB4669203.1"/>
    </source>
</evidence>
<reference evidence="2" key="1">
    <citation type="submission" date="2020-05" db="EMBL/GenBank/DDBJ databases">
        <authorList>
            <person name="Chiriac C."/>
            <person name="Salcher M."/>
            <person name="Ghai R."/>
            <person name="Kavagutti S V."/>
        </authorList>
    </citation>
    <scope>NUCLEOTIDE SEQUENCE</scope>
</reference>
<organism evidence="2">
    <name type="scientific">freshwater metagenome</name>
    <dbReference type="NCBI Taxonomy" id="449393"/>
    <lineage>
        <taxon>unclassified sequences</taxon>
        <taxon>metagenomes</taxon>
        <taxon>ecological metagenomes</taxon>
    </lineage>
</organism>
<evidence type="ECO:0000313" key="1">
    <source>
        <dbReference type="EMBL" id="CAB4622248.1"/>
    </source>
</evidence>
<accession>A0A6J6M9I7</accession>
<gene>
    <name evidence="1" type="ORF">UFOPK1908_00900</name>
    <name evidence="2" type="ORF">UFOPK2282_00983</name>
</gene>
<name>A0A6J6M9I7_9ZZZZ</name>
<protein>
    <submittedName>
        <fullName evidence="2">Unannotated protein</fullName>
    </submittedName>
</protein>
<dbReference type="EMBL" id="CAEZVB010000038">
    <property type="protein sequence ID" value="CAB4622248.1"/>
    <property type="molecule type" value="Genomic_DNA"/>
</dbReference>
<dbReference type="EMBL" id="CAEZWR010000113">
    <property type="protein sequence ID" value="CAB4669203.1"/>
    <property type="molecule type" value="Genomic_DNA"/>
</dbReference>
<proteinExistence type="predicted"/>
<sequence>MAVDEIEWKAQVHRALVEGERTELLRLFAYAEELFGSEAGSKWAAALSGFDACAVTG</sequence>
<dbReference type="AlphaFoldDB" id="A0A6J6M9I7"/>